<evidence type="ECO:0000259" key="9">
    <source>
        <dbReference type="PROSITE" id="PS50104"/>
    </source>
</evidence>
<evidence type="ECO:0000313" key="11">
    <source>
        <dbReference type="EnsemblPlants" id="AES76800"/>
    </source>
</evidence>
<dbReference type="GO" id="GO:0061809">
    <property type="term" value="F:NAD+ nucleosidase activity, cyclic ADP-ribose generating"/>
    <property type="evidence" value="ECO:0007669"/>
    <property type="project" value="UniProtKB-EC"/>
</dbReference>
<dbReference type="InterPro" id="IPR036390">
    <property type="entry name" value="WH_DNA-bd_sf"/>
</dbReference>
<dbReference type="PaxDb" id="3880-AES76800"/>
<evidence type="ECO:0000256" key="5">
    <source>
        <dbReference type="ARBA" id="ARBA00022821"/>
    </source>
</evidence>
<dbReference type="Gene3D" id="1.10.8.430">
    <property type="entry name" value="Helical domain of apoptotic protease-activating factors"/>
    <property type="match status" value="1"/>
</dbReference>
<evidence type="ECO:0000256" key="6">
    <source>
        <dbReference type="ARBA" id="ARBA00023027"/>
    </source>
</evidence>
<dbReference type="EC" id="3.2.2.6" evidence="1"/>
<dbReference type="InterPro" id="IPR027417">
    <property type="entry name" value="P-loop_NTPase"/>
</dbReference>
<dbReference type="InterPro" id="IPR042197">
    <property type="entry name" value="Apaf_helical"/>
</dbReference>
<dbReference type="InterPro" id="IPR000157">
    <property type="entry name" value="TIR_dom"/>
</dbReference>
<dbReference type="InterPro" id="IPR044974">
    <property type="entry name" value="Disease_R_plants"/>
</dbReference>
<dbReference type="Gene3D" id="3.80.10.10">
    <property type="entry name" value="Ribonuclease Inhibitor"/>
    <property type="match status" value="2"/>
</dbReference>
<dbReference type="KEGG" id="mtr:11437473"/>
<evidence type="ECO:0000256" key="2">
    <source>
        <dbReference type="ARBA" id="ARBA00022614"/>
    </source>
</evidence>
<organism evidence="10 12">
    <name type="scientific">Medicago truncatula</name>
    <name type="common">Barrel medic</name>
    <name type="synonym">Medicago tribuloides</name>
    <dbReference type="NCBI Taxonomy" id="3880"/>
    <lineage>
        <taxon>Eukaryota</taxon>
        <taxon>Viridiplantae</taxon>
        <taxon>Streptophyta</taxon>
        <taxon>Embryophyta</taxon>
        <taxon>Tracheophyta</taxon>
        <taxon>Spermatophyta</taxon>
        <taxon>Magnoliopsida</taxon>
        <taxon>eudicotyledons</taxon>
        <taxon>Gunneridae</taxon>
        <taxon>Pentapetalae</taxon>
        <taxon>rosids</taxon>
        <taxon>fabids</taxon>
        <taxon>Fabales</taxon>
        <taxon>Fabaceae</taxon>
        <taxon>Papilionoideae</taxon>
        <taxon>50 kb inversion clade</taxon>
        <taxon>NPAAA clade</taxon>
        <taxon>Hologalegina</taxon>
        <taxon>IRL clade</taxon>
        <taxon>Trifolieae</taxon>
        <taxon>Medicago</taxon>
    </lineage>
</organism>
<dbReference type="eggNOG" id="KOG1071">
    <property type="taxonomic scope" value="Eukaryota"/>
</dbReference>
<evidence type="ECO:0000256" key="4">
    <source>
        <dbReference type="ARBA" id="ARBA00022801"/>
    </source>
</evidence>
<dbReference type="PROSITE" id="PS50104">
    <property type="entry name" value="TIR"/>
    <property type="match status" value="1"/>
</dbReference>
<dbReference type="AlphaFoldDB" id="G7KP04"/>
<reference evidence="10 12" key="2">
    <citation type="journal article" date="2014" name="BMC Genomics">
        <title>An improved genome release (version Mt4.0) for the model legume Medicago truncatula.</title>
        <authorList>
            <person name="Tang H."/>
            <person name="Krishnakumar V."/>
            <person name="Bidwell S."/>
            <person name="Rosen B."/>
            <person name="Chan A."/>
            <person name="Zhou S."/>
            <person name="Gentzbittel L."/>
            <person name="Childs K.L."/>
            <person name="Yandell M."/>
            <person name="Gundlach H."/>
            <person name="Mayer K.F."/>
            <person name="Schwartz D.C."/>
            <person name="Town C.D."/>
        </authorList>
    </citation>
    <scope>GENOME REANNOTATION</scope>
    <source>
        <strain evidence="11 12">cv. Jemalong A17</strain>
    </source>
</reference>
<dbReference type="OrthoDB" id="1574204at2759"/>
<accession>G7KP04</accession>
<keyword evidence="12" id="KW-1185">Reference proteome</keyword>
<dbReference type="EMBL" id="CM001222">
    <property type="protein sequence ID" value="AES76800.2"/>
    <property type="molecule type" value="Genomic_DNA"/>
</dbReference>
<dbReference type="SUPFAM" id="SSF46785">
    <property type="entry name" value="Winged helix' DNA-binding domain"/>
    <property type="match status" value="1"/>
</dbReference>
<accession>A0A0C3VZK2</accession>
<dbReference type="SUPFAM" id="SSF52058">
    <property type="entry name" value="L domain-like"/>
    <property type="match status" value="1"/>
</dbReference>
<sequence length="1104" mass="126071">MASTSNSSSVLGTSSRRNYYDVFVTFRGEDTRNNFTDFLFDALQTKGIIVFSDDTNLPKGESIGPELLRAIEGSQVFVAVFSINYASSTWCLQELEKICECVKGSGKHVLPVFYDVDPSDVRKQSGIYGEAFIKHEQRFQQEHQKVSKWRDALKQVGSISGWDLRDKPQAGEIKKIVQTILNILKYKSSCFSKDLVGIDSRLDGLQNHLLLDSVDSVRAIGICGMGGIGKTTLAMALYDQISHRFSASCFIDDVSKIYKLHDGPLDAQKQILLQTLGIEHHQICNHYSVTNLIRSRLCRERVLLILDNVDQVAQLEKIGVHREWLGAGSRIIIISRDEHILKYYGVDAVYKVPLLNWTDSHKLFCQKAFKFEKVIMSNYENLAYEILDYANGLPLAIIVLGSFLFGRNVTEWKSALARLRESPNNDIMDVLQLSFDGLEHTEKEIFLHIACFFSYSSKEYVKNILNCCGFHADIGLSVLNDKSLISLGESTIIMHSLLEELGRKIVQENSSKERRKWSRVWSEKQLNNVTMEKMEKHVEAIELWSYEEVVVEHLAKMSNLRLLIIKCGRNIPGSLSSLSNALRYVEWDGYPFKCLPTSFHPNDLIELILMNSDIKQLWKNKKYLPNLRRLGLSYSRKLLKIVDFGEFPNLEWLNLEGCKNLVELDPSIGLLRKLVYLNLKNCKNLVSIPNNIFDLCSLEDLNMRGCSKVFNNPMHLKKSGLSSTKKKNKKQHDTRESESHSSFPTPTTNTYLLPFSHSLRSIDISFCHLRQVPDAIECLHWLERLDLGGNNFVTLPSLRKLSKLVYLNLEHCKLLESLPRLPSPPTSGRDQQENNNTFIGLYDFGIVRKITGLVIFNCPKLADCERERCSSLTFSWMIQFIMANPQSYLNEFHIITPGSEIPSWINNQSMGDSIPIEFSSAMHDNTIGFVCCVVFSVAPQVSTVWFRIMCIDLDIPVTIKGSLITTKSSHLWMIFLPRGSYDKFENICCYDVLGEGLGMEVKSCGYRWICKQDLQEFNITMLNHENSLAPKYSYIHDSRIGTLVEVNCETNFVSQSEIFNEFVNDIEYVVTKDVPEEFVKKETEIEMQKEDLASKSEQIRSRIV</sequence>
<dbReference type="Proteomes" id="UP000002051">
    <property type="component" value="Chromosome 6"/>
</dbReference>
<dbReference type="GO" id="GO:0006952">
    <property type="term" value="P:defense response"/>
    <property type="evidence" value="ECO:0007669"/>
    <property type="project" value="UniProtKB-KW"/>
</dbReference>
<dbReference type="InterPro" id="IPR002182">
    <property type="entry name" value="NB-ARC"/>
</dbReference>
<keyword evidence="5" id="KW-0611">Plant defense</keyword>
<name>G7KP04_MEDTR</name>
<dbReference type="InterPro" id="IPR032675">
    <property type="entry name" value="LRR_dom_sf"/>
</dbReference>
<proteinExistence type="predicted"/>
<reference evidence="11" key="3">
    <citation type="submission" date="2015-04" db="UniProtKB">
        <authorList>
            <consortium name="EnsemblPlants"/>
        </authorList>
    </citation>
    <scope>IDENTIFICATION</scope>
    <source>
        <strain evidence="11">cv. Jemalong A17</strain>
    </source>
</reference>
<dbReference type="FunFam" id="3.40.50.10140:FF:000007">
    <property type="entry name" value="Disease resistance protein (TIR-NBS-LRR class)"/>
    <property type="match status" value="1"/>
</dbReference>
<dbReference type="PROSITE" id="PS51450">
    <property type="entry name" value="LRR"/>
    <property type="match status" value="1"/>
</dbReference>
<evidence type="ECO:0000256" key="1">
    <source>
        <dbReference type="ARBA" id="ARBA00011982"/>
    </source>
</evidence>
<comment type="catalytic activity">
    <reaction evidence="7">
        <text>NAD(+) + H2O = ADP-D-ribose + nicotinamide + H(+)</text>
        <dbReference type="Rhea" id="RHEA:16301"/>
        <dbReference type="ChEBI" id="CHEBI:15377"/>
        <dbReference type="ChEBI" id="CHEBI:15378"/>
        <dbReference type="ChEBI" id="CHEBI:17154"/>
        <dbReference type="ChEBI" id="CHEBI:57540"/>
        <dbReference type="ChEBI" id="CHEBI:57967"/>
        <dbReference type="EC" id="3.2.2.6"/>
    </reaction>
    <physiologicalReaction direction="left-to-right" evidence="7">
        <dbReference type="Rhea" id="RHEA:16302"/>
    </physiologicalReaction>
</comment>
<keyword evidence="2" id="KW-0433">Leucine-rich repeat</keyword>
<feature type="domain" description="TIR" evidence="9">
    <location>
        <begin position="18"/>
        <end position="184"/>
    </location>
</feature>
<dbReference type="InterPro" id="IPR058192">
    <property type="entry name" value="WHD_ROQ1-like"/>
</dbReference>
<feature type="region of interest" description="Disordered" evidence="8">
    <location>
        <begin position="717"/>
        <end position="745"/>
    </location>
</feature>
<evidence type="ECO:0000313" key="10">
    <source>
        <dbReference type="EMBL" id="AES76800.2"/>
    </source>
</evidence>
<evidence type="ECO:0000313" key="12">
    <source>
        <dbReference type="Proteomes" id="UP000002051"/>
    </source>
</evidence>
<gene>
    <name evidence="11" type="primary">11437473</name>
    <name evidence="10" type="ordered locus">MTR_6g087200</name>
</gene>
<dbReference type="Gene3D" id="3.40.50.300">
    <property type="entry name" value="P-loop containing nucleotide triphosphate hydrolases"/>
    <property type="match status" value="1"/>
</dbReference>
<keyword evidence="4" id="KW-0378">Hydrolase</keyword>
<dbReference type="InterPro" id="IPR035897">
    <property type="entry name" value="Toll_tir_struct_dom_sf"/>
</dbReference>
<dbReference type="Pfam" id="PF01582">
    <property type="entry name" value="TIR"/>
    <property type="match status" value="1"/>
</dbReference>
<dbReference type="GO" id="GO:0007165">
    <property type="term" value="P:signal transduction"/>
    <property type="evidence" value="ECO:0007669"/>
    <property type="project" value="InterPro"/>
</dbReference>
<dbReference type="Gene3D" id="3.40.50.10140">
    <property type="entry name" value="Toll/interleukin-1 receptor homology (TIR) domain"/>
    <property type="match status" value="1"/>
</dbReference>
<dbReference type="ExpressionAtlas" id="G7KP04">
    <property type="expression patterns" value="differential"/>
</dbReference>
<protein>
    <recommendedName>
        <fullName evidence="1">ADP-ribosyl cyclase/cyclic ADP-ribose hydrolase</fullName>
        <ecNumber evidence="1">3.2.2.6</ecNumber>
    </recommendedName>
</protein>
<dbReference type="SUPFAM" id="SSF54713">
    <property type="entry name" value="Elongation factor Ts (EF-Ts), dimerisation domain"/>
    <property type="match status" value="1"/>
</dbReference>
<keyword evidence="6" id="KW-0520">NAD</keyword>
<reference evidence="10 12" key="1">
    <citation type="journal article" date="2011" name="Nature">
        <title>The Medicago genome provides insight into the evolution of rhizobial symbioses.</title>
        <authorList>
            <person name="Young N.D."/>
            <person name="Debelle F."/>
            <person name="Oldroyd G.E."/>
            <person name="Geurts R."/>
            <person name="Cannon S.B."/>
            <person name="Udvardi M.K."/>
            <person name="Benedito V.A."/>
            <person name="Mayer K.F."/>
            <person name="Gouzy J."/>
            <person name="Schoof H."/>
            <person name="Van de Peer Y."/>
            <person name="Proost S."/>
            <person name="Cook D.R."/>
            <person name="Meyers B.C."/>
            <person name="Spannagl M."/>
            <person name="Cheung F."/>
            <person name="De Mita S."/>
            <person name="Krishnakumar V."/>
            <person name="Gundlach H."/>
            <person name="Zhou S."/>
            <person name="Mudge J."/>
            <person name="Bharti A.K."/>
            <person name="Murray J.D."/>
            <person name="Naoumkina M.A."/>
            <person name="Rosen B."/>
            <person name="Silverstein K.A."/>
            <person name="Tang H."/>
            <person name="Rombauts S."/>
            <person name="Zhao P.X."/>
            <person name="Zhou P."/>
            <person name="Barbe V."/>
            <person name="Bardou P."/>
            <person name="Bechner M."/>
            <person name="Bellec A."/>
            <person name="Berger A."/>
            <person name="Berges H."/>
            <person name="Bidwell S."/>
            <person name="Bisseling T."/>
            <person name="Choisne N."/>
            <person name="Couloux A."/>
            <person name="Denny R."/>
            <person name="Deshpande S."/>
            <person name="Dai X."/>
            <person name="Doyle J.J."/>
            <person name="Dudez A.M."/>
            <person name="Farmer A.D."/>
            <person name="Fouteau S."/>
            <person name="Franken C."/>
            <person name="Gibelin C."/>
            <person name="Gish J."/>
            <person name="Goldstein S."/>
            <person name="Gonzalez A.J."/>
            <person name="Green P.J."/>
            <person name="Hallab A."/>
            <person name="Hartog M."/>
            <person name="Hua A."/>
            <person name="Humphray S.J."/>
            <person name="Jeong D.H."/>
            <person name="Jing Y."/>
            <person name="Jocker A."/>
            <person name="Kenton S.M."/>
            <person name="Kim D.J."/>
            <person name="Klee K."/>
            <person name="Lai H."/>
            <person name="Lang C."/>
            <person name="Lin S."/>
            <person name="Macmil S.L."/>
            <person name="Magdelenat G."/>
            <person name="Matthews L."/>
            <person name="McCorrison J."/>
            <person name="Monaghan E.L."/>
            <person name="Mun J.H."/>
            <person name="Najar F.Z."/>
            <person name="Nicholson C."/>
            <person name="Noirot C."/>
            <person name="O'Bleness M."/>
            <person name="Paule C.R."/>
            <person name="Poulain J."/>
            <person name="Prion F."/>
            <person name="Qin B."/>
            <person name="Qu C."/>
            <person name="Retzel E.F."/>
            <person name="Riddle C."/>
            <person name="Sallet E."/>
            <person name="Samain S."/>
            <person name="Samson N."/>
            <person name="Sanders I."/>
            <person name="Saurat O."/>
            <person name="Scarpelli C."/>
            <person name="Schiex T."/>
            <person name="Segurens B."/>
            <person name="Severin A.J."/>
            <person name="Sherrier D.J."/>
            <person name="Shi R."/>
            <person name="Sims S."/>
            <person name="Singer S.R."/>
            <person name="Sinharoy S."/>
            <person name="Sterck L."/>
            <person name="Viollet A."/>
            <person name="Wang B.B."/>
            <person name="Wang K."/>
            <person name="Wang M."/>
            <person name="Wang X."/>
            <person name="Warfsmann J."/>
            <person name="Weissenbach J."/>
            <person name="White D.D."/>
            <person name="White J.D."/>
            <person name="Wiley G.B."/>
            <person name="Wincker P."/>
            <person name="Xing Y."/>
            <person name="Yang L."/>
            <person name="Yao Z."/>
            <person name="Ying F."/>
            <person name="Zhai J."/>
            <person name="Zhou L."/>
            <person name="Zuber A."/>
            <person name="Denarie J."/>
            <person name="Dixon R.A."/>
            <person name="May G.D."/>
            <person name="Schwartz D.C."/>
            <person name="Rogers J."/>
            <person name="Quetier F."/>
            <person name="Town C.D."/>
            <person name="Roe B.A."/>
        </authorList>
    </citation>
    <scope>NUCLEOTIDE SEQUENCE [LARGE SCALE GENOMIC DNA]</scope>
    <source>
        <strain evidence="10">A17</strain>
        <strain evidence="11 12">cv. Jemalong A17</strain>
    </source>
</reference>
<dbReference type="SUPFAM" id="SSF52540">
    <property type="entry name" value="P-loop containing nucleoside triphosphate hydrolases"/>
    <property type="match status" value="1"/>
</dbReference>
<dbReference type="Gene3D" id="3.30.479.20">
    <property type="entry name" value="Elongation factor Ts, dimerisation domain"/>
    <property type="match status" value="1"/>
</dbReference>
<dbReference type="EnsemblPlants" id="AES76800">
    <property type="protein sequence ID" value="AES76800"/>
    <property type="gene ID" value="MTR_6g087200"/>
</dbReference>
<dbReference type="PANTHER" id="PTHR11017:SF259">
    <property type="entry name" value="ADP-RIBOSYL CYCLASE_CYCLIC ADP-RIBOSE HYDROLASE"/>
    <property type="match status" value="1"/>
</dbReference>
<dbReference type="InterPro" id="IPR036402">
    <property type="entry name" value="EF-Ts_dimer_sf"/>
</dbReference>
<dbReference type="Pfam" id="PF00931">
    <property type="entry name" value="NB-ARC"/>
    <property type="match status" value="1"/>
</dbReference>
<dbReference type="Pfam" id="PF20160">
    <property type="entry name" value="C-JID"/>
    <property type="match status" value="1"/>
</dbReference>
<dbReference type="SMART" id="SM00255">
    <property type="entry name" value="TIR"/>
    <property type="match status" value="1"/>
</dbReference>
<dbReference type="PRINTS" id="PR00364">
    <property type="entry name" value="DISEASERSIST"/>
</dbReference>
<evidence type="ECO:0000256" key="8">
    <source>
        <dbReference type="SAM" id="MobiDB-lite"/>
    </source>
</evidence>
<dbReference type="SUPFAM" id="SSF52200">
    <property type="entry name" value="Toll/Interleukin receptor TIR domain"/>
    <property type="match status" value="1"/>
</dbReference>
<dbReference type="InterPro" id="IPR045344">
    <property type="entry name" value="C-JID"/>
</dbReference>
<dbReference type="PANTHER" id="PTHR11017">
    <property type="entry name" value="LEUCINE-RICH REPEAT-CONTAINING PROTEIN"/>
    <property type="match status" value="1"/>
</dbReference>
<dbReference type="GO" id="GO:0043531">
    <property type="term" value="F:ADP binding"/>
    <property type="evidence" value="ECO:0007669"/>
    <property type="project" value="InterPro"/>
</dbReference>
<dbReference type="Pfam" id="PF23282">
    <property type="entry name" value="WHD_ROQ1"/>
    <property type="match status" value="1"/>
</dbReference>
<evidence type="ECO:0000256" key="3">
    <source>
        <dbReference type="ARBA" id="ARBA00022737"/>
    </source>
</evidence>
<dbReference type="InterPro" id="IPR001611">
    <property type="entry name" value="Leu-rich_rpt"/>
</dbReference>
<evidence type="ECO:0000256" key="7">
    <source>
        <dbReference type="ARBA" id="ARBA00047304"/>
    </source>
</evidence>
<keyword evidence="3" id="KW-0677">Repeat</keyword>